<feature type="transmembrane region" description="Helical" evidence="1">
    <location>
        <begin position="6"/>
        <end position="27"/>
    </location>
</feature>
<evidence type="ECO:0008006" key="4">
    <source>
        <dbReference type="Google" id="ProtNLM"/>
    </source>
</evidence>
<keyword evidence="1" id="KW-0472">Membrane</keyword>
<evidence type="ECO:0000256" key="1">
    <source>
        <dbReference type="SAM" id="Phobius"/>
    </source>
</evidence>
<accession>A0A1H0B399</accession>
<dbReference type="Proteomes" id="UP000183200">
    <property type="component" value="Unassembled WGS sequence"/>
</dbReference>
<evidence type="ECO:0000313" key="3">
    <source>
        <dbReference type="Proteomes" id="UP000183200"/>
    </source>
</evidence>
<dbReference type="RefSeq" id="WP_074610522.1">
    <property type="nucleotide sequence ID" value="NZ_FNGY01000007.1"/>
</dbReference>
<dbReference type="AlphaFoldDB" id="A0A1H0B399"/>
<name>A0A1H0B399_9SPHI</name>
<keyword evidence="3" id="KW-1185">Reference proteome</keyword>
<dbReference type="Pfam" id="PF11153">
    <property type="entry name" value="DUF2931"/>
    <property type="match status" value="1"/>
</dbReference>
<keyword evidence="1" id="KW-1133">Transmembrane helix</keyword>
<dbReference type="EMBL" id="FNGY01000007">
    <property type="protein sequence ID" value="SDN39793.1"/>
    <property type="molecule type" value="Genomic_DNA"/>
</dbReference>
<organism evidence="2 3">
    <name type="scientific">Pedobacter steynii</name>
    <dbReference type="NCBI Taxonomy" id="430522"/>
    <lineage>
        <taxon>Bacteria</taxon>
        <taxon>Pseudomonadati</taxon>
        <taxon>Bacteroidota</taxon>
        <taxon>Sphingobacteriia</taxon>
        <taxon>Sphingobacteriales</taxon>
        <taxon>Sphingobacteriaceae</taxon>
        <taxon>Pedobacter</taxon>
    </lineage>
</organism>
<reference evidence="3" key="1">
    <citation type="submission" date="2016-10" db="EMBL/GenBank/DDBJ databases">
        <authorList>
            <person name="Varghese N."/>
            <person name="Submissions S."/>
        </authorList>
    </citation>
    <scope>NUCLEOTIDE SEQUENCE [LARGE SCALE GENOMIC DNA]</scope>
    <source>
        <strain evidence="3">DSM 19110</strain>
    </source>
</reference>
<dbReference type="InterPro" id="IPR021326">
    <property type="entry name" value="DUF2931"/>
</dbReference>
<evidence type="ECO:0000313" key="2">
    <source>
        <dbReference type="EMBL" id="SDN39793.1"/>
    </source>
</evidence>
<sequence length="232" mass="26417">MKKLNLLNKVYLIILVLLILATAIKLWRYGGGSRYYYSASVTAPTTYPIHVLEAGFILSDGSDGNVKTEGVNDKAQRWGWGDFPETREREQLPVKLVLNYVSYREQRFYKDTIDLPAQLIDSIFKRSEKAGIRQSIYKTGNDVMGLNFLIGVANKGNVLIWLQGEKYERVLLKHKITAREPLAADLYYGKLLTKREYMKEVFSDLGDEVLKQITAGADKDANYIDSASNHLR</sequence>
<protein>
    <recommendedName>
        <fullName evidence="4">DUF2931 domain-containing protein</fullName>
    </recommendedName>
</protein>
<keyword evidence="1" id="KW-0812">Transmembrane</keyword>
<dbReference type="OrthoDB" id="5702951at2"/>
<proteinExistence type="predicted"/>
<gene>
    <name evidence="2" type="ORF">SAMN05421820_107284</name>
</gene>